<dbReference type="AlphaFoldDB" id="A0A9W5VQG1"/>
<dbReference type="Proteomes" id="UP000014028">
    <property type="component" value="Unassembled WGS sequence"/>
</dbReference>
<dbReference type="GO" id="GO:0003677">
    <property type="term" value="F:DNA binding"/>
    <property type="evidence" value="ECO:0007669"/>
    <property type="project" value="InterPro"/>
</dbReference>
<proteinExistence type="predicted"/>
<accession>A0A9W5VQG1</accession>
<reference evidence="1 2" key="1">
    <citation type="submission" date="2012-12" db="EMBL/GenBank/DDBJ databases">
        <title>The Genome Sequence of Bacillus cereus VD184.</title>
        <authorList>
            <consortium name="The Broad Institute Genome Sequencing Platform"/>
            <consortium name="The Broad Institute Genome Sequencing Center for Infectious Disease"/>
            <person name="Feldgarden M."/>
            <person name="Van der Auwera G.A."/>
            <person name="Mahillon J."/>
            <person name="Duprez V."/>
            <person name="Timmery S."/>
            <person name="Mattelet C."/>
            <person name="Dierick K."/>
            <person name="Sun M."/>
            <person name="Yu Z."/>
            <person name="Zhu L."/>
            <person name="Hu X."/>
            <person name="Shank E.B."/>
            <person name="Swiecicka I."/>
            <person name="Hansen B.M."/>
            <person name="Andrup L."/>
            <person name="Walker B."/>
            <person name="Young S.K."/>
            <person name="Zeng Q."/>
            <person name="Gargeya S."/>
            <person name="Fitzgerald M."/>
            <person name="Haas B."/>
            <person name="Abouelleil A."/>
            <person name="Alvarado L."/>
            <person name="Arachchi H.M."/>
            <person name="Berlin A.M."/>
            <person name="Chapman S.B."/>
            <person name="Dewar J."/>
            <person name="Goldberg J."/>
            <person name="Griggs A."/>
            <person name="Gujja S."/>
            <person name="Hansen M."/>
            <person name="Howarth C."/>
            <person name="Imamovic A."/>
            <person name="Larimer J."/>
            <person name="McCowan C."/>
            <person name="Murphy C."/>
            <person name="Neiman D."/>
            <person name="Pearson M."/>
            <person name="Priest M."/>
            <person name="Roberts A."/>
            <person name="Saif S."/>
            <person name="Shea T."/>
            <person name="Sisk P."/>
            <person name="Sykes S."/>
            <person name="Wortman J."/>
            <person name="Nusbaum C."/>
            <person name="Birren B."/>
        </authorList>
    </citation>
    <scope>NUCLEOTIDE SEQUENCE [LARGE SCALE GENOMIC DNA]</scope>
    <source>
        <strain evidence="1 2">VD184</strain>
    </source>
</reference>
<dbReference type="Gene3D" id="1.10.260.40">
    <property type="entry name" value="lambda repressor-like DNA-binding domains"/>
    <property type="match status" value="1"/>
</dbReference>
<name>A0A9W5VQG1_BACCE</name>
<gene>
    <name evidence="1" type="ORF">IKC_06428</name>
</gene>
<evidence type="ECO:0000313" key="2">
    <source>
        <dbReference type="Proteomes" id="UP000014028"/>
    </source>
</evidence>
<organism evidence="1 2">
    <name type="scientific">Bacillus cereus VD184</name>
    <dbReference type="NCBI Taxonomy" id="1053242"/>
    <lineage>
        <taxon>Bacteria</taxon>
        <taxon>Bacillati</taxon>
        <taxon>Bacillota</taxon>
        <taxon>Bacilli</taxon>
        <taxon>Bacillales</taxon>
        <taxon>Bacillaceae</taxon>
        <taxon>Bacillus</taxon>
        <taxon>Bacillus cereus group</taxon>
    </lineage>
</organism>
<dbReference type="InterPro" id="IPR010982">
    <property type="entry name" value="Lambda_DNA-bd_dom_sf"/>
</dbReference>
<protein>
    <submittedName>
        <fullName evidence="1">Transposase for insertion sequence element IS232</fullName>
    </submittedName>
</protein>
<sequence length="104" mass="12413">MYIKLDIPTEFEVKSLTDLPNLKNLMENVKMKVNKSQLARELNVDRRTIDKYMNGFTPKGTKKKTSKIDVHYEVIVDLLLDNSVLVQKKRNDLKMVFQTWLYWY</sequence>
<comment type="caution">
    <text evidence="1">The sequence shown here is derived from an EMBL/GenBank/DDBJ whole genome shotgun (WGS) entry which is preliminary data.</text>
</comment>
<evidence type="ECO:0000313" key="1">
    <source>
        <dbReference type="EMBL" id="EOQ04718.1"/>
    </source>
</evidence>
<dbReference type="EMBL" id="AHFK01000085">
    <property type="protein sequence ID" value="EOQ04718.1"/>
    <property type="molecule type" value="Genomic_DNA"/>
</dbReference>